<organism evidence="2 4">
    <name type="scientific">Chryseobacterium shandongense</name>
    <dbReference type="NCBI Taxonomy" id="1493872"/>
    <lineage>
        <taxon>Bacteria</taxon>
        <taxon>Pseudomonadati</taxon>
        <taxon>Bacteroidota</taxon>
        <taxon>Flavobacteriia</taxon>
        <taxon>Flavobacteriales</taxon>
        <taxon>Weeksellaceae</taxon>
        <taxon>Chryseobacterium group</taxon>
        <taxon>Chryseobacterium</taxon>
    </lineage>
</organism>
<dbReference type="InterPro" id="IPR005094">
    <property type="entry name" value="Endonuclease_MobA/VirD2"/>
</dbReference>
<name>A0AAD1DKD5_9FLAO</name>
<evidence type="ECO:0000313" key="4">
    <source>
        <dbReference type="Proteomes" id="UP000274073"/>
    </source>
</evidence>
<evidence type="ECO:0000313" key="2">
    <source>
        <dbReference type="EMBL" id="AZA85461.1"/>
    </source>
</evidence>
<dbReference type="EMBL" id="CP033912">
    <property type="protein sequence ID" value="AZA97568.1"/>
    <property type="molecule type" value="Genomic_DNA"/>
</dbReference>
<accession>A0AAD1DKD5</accession>
<dbReference type="AlphaFoldDB" id="A0AAD1DKD5"/>
<evidence type="ECO:0000313" key="3">
    <source>
        <dbReference type="EMBL" id="AZA97568.1"/>
    </source>
</evidence>
<dbReference type="RefSeq" id="WP_123853409.1">
    <property type="nucleotide sequence ID" value="NZ_CP033912.1"/>
</dbReference>
<feature type="domain" description="MobA/VirD2-like nuclease" evidence="1">
    <location>
        <begin position="36"/>
        <end position="151"/>
    </location>
</feature>
<dbReference type="NCBIfam" id="NF041325">
    <property type="entry name" value="Bacteroid_MobB"/>
    <property type="match status" value="1"/>
</dbReference>
<keyword evidence="5" id="KW-1185">Reference proteome</keyword>
<sequence length="433" mass="49468">MIAKLGRSSNLYGALAYNNTKVEKEKAKILFTNKIIETSSGKYSVSQLAQSFESYLAANRNTEKHTLHISLNPDPKDNVSDESFMMLAQDYMQEMGYGEQPFVVFKHMDIDRSHIHIVSVCVDEDGKKISDRFERRRSMEVCRALEKKYGLSSAIEKNHSSNQVVFNPINHQVGNLKNQIASVIRHLPKYYRFRTFGEYNALLSLFNITAEKVEGELGGKMQKGLLYFALNTEGEIVGHPFKASLFGKNLGLVPLESYFEKCKESLKNDESKFTLINFVSTAMKSTTNEKDFKTQLKNNGVNTVVRRNKSGLMYGITFIDHNSKTVWNGSSLGKMFSSNFFNEKWNNTMENVDVNARASDSQKKEKAVVDIQKVLHLEKPYHLFKFLDADQTNGQNEEGLFSAIAGLFSFTSGEDYQEQEFANQMKKRRKRKR</sequence>
<dbReference type="EMBL" id="CP033915">
    <property type="protein sequence ID" value="AZA85461.1"/>
    <property type="molecule type" value="Genomic_DNA"/>
</dbReference>
<evidence type="ECO:0000313" key="5">
    <source>
        <dbReference type="Proteomes" id="UP000281741"/>
    </source>
</evidence>
<evidence type="ECO:0000259" key="1">
    <source>
        <dbReference type="Pfam" id="PF03432"/>
    </source>
</evidence>
<protein>
    <submittedName>
        <fullName evidence="2">Relaxase</fullName>
    </submittedName>
</protein>
<dbReference type="Pfam" id="PF03432">
    <property type="entry name" value="Relaxase"/>
    <property type="match status" value="1"/>
</dbReference>
<proteinExistence type="predicted"/>
<reference evidence="4 5" key="1">
    <citation type="submission" date="2018-11" db="EMBL/GenBank/DDBJ databases">
        <title>Proposal to divide the Flavobacteriaceae and reorganize its genera based on Amino Acid Identity values calculated from whole genome sequences.</title>
        <authorList>
            <person name="Nicholson A.C."/>
            <person name="Gulvik C.A."/>
            <person name="Whitney A.M."/>
            <person name="Humrighouse B.W."/>
            <person name="Bell M."/>
            <person name="Holmes B."/>
            <person name="Steigerwalt A.G."/>
            <person name="Villarma A."/>
            <person name="Sheth M."/>
            <person name="Batra D."/>
            <person name="Pryor J."/>
            <person name="Bernardet J.-F."/>
            <person name="Hugo C."/>
            <person name="Kampfer P."/>
            <person name="Newman J."/>
            <person name="McQuiston J.R."/>
        </authorList>
    </citation>
    <scope>NUCLEOTIDE SEQUENCE [LARGE SCALE GENOMIC DNA]</scope>
    <source>
        <strain evidence="2 4">G0207</strain>
        <strain evidence="3 5">H5143</strain>
    </source>
</reference>
<dbReference type="Proteomes" id="UP000274073">
    <property type="component" value="Chromosome"/>
</dbReference>
<gene>
    <name evidence="2" type="ORF">EG349_00975</name>
    <name evidence="3" type="ORF">EG353_19445</name>
</gene>
<dbReference type="Proteomes" id="UP000281741">
    <property type="component" value="Chromosome"/>
</dbReference>